<evidence type="ECO:0000259" key="3">
    <source>
        <dbReference type="Pfam" id="PF08240"/>
    </source>
</evidence>
<dbReference type="InterPro" id="IPR013154">
    <property type="entry name" value="ADH-like_N"/>
</dbReference>
<dbReference type="EMBL" id="JANUCP010000001">
    <property type="protein sequence ID" value="MCS3918160.1"/>
    <property type="molecule type" value="Genomic_DNA"/>
</dbReference>
<dbReference type="InterPro" id="IPR013149">
    <property type="entry name" value="ADH-like_C"/>
</dbReference>
<organism evidence="4 5">
    <name type="scientific">Candidatus Fervidibacter sacchari</name>
    <dbReference type="NCBI Taxonomy" id="1448929"/>
    <lineage>
        <taxon>Bacteria</taxon>
        <taxon>Candidatus Fervidibacterota</taxon>
        <taxon>Candidatus Fervidibacter</taxon>
    </lineage>
</organism>
<dbReference type="PANTHER" id="PTHR43401:SF2">
    <property type="entry name" value="L-THREONINE 3-DEHYDROGENASE"/>
    <property type="match status" value="1"/>
</dbReference>
<keyword evidence="5" id="KW-1185">Reference proteome</keyword>
<dbReference type="Pfam" id="PF00107">
    <property type="entry name" value="ADH_zinc_N"/>
    <property type="match status" value="1"/>
</dbReference>
<dbReference type="GO" id="GO:0003939">
    <property type="term" value="F:L-iditol 2-dehydrogenase (NAD+) activity"/>
    <property type="evidence" value="ECO:0007669"/>
    <property type="project" value="UniProtKB-EC"/>
</dbReference>
<dbReference type="RefSeq" id="WP_259093656.1">
    <property type="nucleotide sequence ID" value="NZ_CP130454.1"/>
</dbReference>
<dbReference type="InterPro" id="IPR050129">
    <property type="entry name" value="Zn_alcohol_dh"/>
</dbReference>
<dbReference type="Gene3D" id="3.40.50.720">
    <property type="entry name" value="NAD(P)-binding Rossmann-like Domain"/>
    <property type="match status" value="1"/>
</dbReference>
<sequence>MAKAMVMKAPKQLAMAEFPERPLREGEILLRVRMTGVCGTDRHLFLGHGSWSFPIIAGHEIVGEVVEVTDGAVGAVTIFGGELRKGQRVALVPSSAPCGRCFYCLNYPHRTTLCRHRTVYGFRRCDEPPHLFGGFAEFVRVQPRSFLFLVPDDLPDERAVLTEPMAVALRAVERTLAPGIPVIGEGLGIGRRALVIGAGPIGLLVVAVLKGMGVHRIIAADLSEMRLEMAKALGATETVLVSQEGSGVPESATQKIRDLTDGEGADVVFECAGVPSAFAMALEWACRGATVVEVGHFTESDSVPLSPHLICHKDLDVRGVWAYPWWQFRDALRFLQTTSLPLEMLITHRLSLTELPQALSGQLGQAMVKPVIVP</sequence>
<evidence type="ECO:0000313" key="5">
    <source>
        <dbReference type="Proteomes" id="UP001204798"/>
    </source>
</evidence>
<dbReference type="Gene3D" id="3.90.180.10">
    <property type="entry name" value="Medium-chain alcohol dehydrogenases, catalytic domain"/>
    <property type="match status" value="1"/>
</dbReference>
<feature type="domain" description="Alcohol dehydrogenase-like N-terminal" evidence="3">
    <location>
        <begin position="25"/>
        <end position="152"/>
    </location>
</feature>
<protein>
    <submittedName>
        <fullName evidence="4">L-iditol 2-dehydrogenase</fullName>
        <ecNumber evidence="4">1.1.1.14</ecNumber>
    </submittedName>
</protein>
<evidence type="ECO:0000256" key="1">
    <source>
        <dbReference type="ARBA" id="ARBA00023002"/>
    </source>
</evidence>
<evidence type="ECO:0000313" key="4">
    <source>
        <dbReference type="EMBL" id="MCS3918160.1"/>
    </source>
</evidence>
<dbReference type="SUPFAM" id="SSF50129">
    <property type="entry name" value="GroES-like"/>
    <property type="match status" value="1"/>
</dbReference>
<dbReference type="EC" id="1.1.1.14" evidence="4"/>
<dbReference type="Pfam" id="PF08240">
    <property type="entry name" value="ADH_N"/>
    <property type="match status" value="1"/>
</dbReference>
<accession>A0ABT2EML6</accession>
<feature type="domain" description="Alcohol dehydrogenase-like C-terminal" evidence="2">
    <location>
        <begin position="200"/>
        <end position="336"/>
    </location>
</feature>
<keyword evidence="1 4" id="KW-0560">Oxidoreductase</keyword>
<dbReference type="InterPro" id="IPR036291">
    <property type="entry name" value="NAD(P)-bd_dom_sf"/>
</dbReference>
<dbReference type="Proteomes" id="UP001204798">
    <property type="component" value="Unassembled WGS sequence"/>
</dbReference>
<evidence type="ECO:0000259" key="2">
    <source>
        <dbReference type="Pfam" id="PF00107"/>
    </source>
</evidence>
<proteinExistence type="predicted"/>
<dbReference type="PANTHER" id="PTHR43401">
    <property type="entry name" value="L-THREONINE 3-DEHYDROGENASE"/>
    <property type="match status" value="1"/>
</dbReference>
<dbReference type="InterPro" id="IPR011032">
    <property type="entry name" value="GroES-like_sf"/>
</dbReference>
<name>A0ABT2EML6_9BACT</name>
<gene>
    <name evidence="4" type="ORF">M2350_000557</name>
</gene>
<comment type="caution">
    <text evidence="4">The sequence shown here is derived from an EMBL/GenBank/DDBJ whole genome shotgun (WGS) entry which is preliminary data.</text>
</comment>
<dbReference type="SUPFAM" id="SSF51735">
    <property type="entry name" value="NAD(P)-binding Rossmann-fold domains"/>
    <property type="match status" value="1"/>
</dbReference>
<reference evidence="4 5" key="1">
    <citation type="submission" date="2022-08" db="EMBL/GenBank/DDBJ databases">
        <title>Bacterial and archaeal communities from various locations to study Microbial Dark Matter (Phase II).</title>
        <authorList>
            <person name="Stepanauskas R."/>
        </authorList>
    </citation>
    <scope>NUCLEOTIDE SEQUENCE [LARGE SCALE GENOMIC DNA]</scope>
    <source>
        <strain evidence="4 5">PD1</strain>
    </source>
</reference>